<dbReference type="RefSeq" id="WP_406769039.1">
    <property type="nucleotide sequence ID" value="NZ_JBJHZZ010000002.1"/>
</dbReference>
<dbReference type="Proteomes" id="UP001623591">
    <property type="component" value="Unassembled WGS sequence"/>
</dbReference>
<feature type="transmembrane region" description="Helical" evidence="1">
    <location>
        <begin position="36"/>
        <end position="59"/>
    </location>
</feature>
<reference evidence="2 3" key="1">
    <citation type="submission" date="2024-11" db="EMBL/GenBank/DDBJ databases">
        <authorList>
            <person name="Heng Y.C."/>
            <person name="Lim A.C.H."/>
            <person name="Lee J.K.Y."/>
            <person name="Kittelmann S."/>
        </authorList>
    </citation>
    <scope>NUCLEOTIDE SEQUENCE [LARGE SCALE GENOMIC DNA]</scope>
    <source>
        <strain evidence="2 3">WILCCON 0185</strain>
    </source>
</reference>
<evidence type="ECO:0000313" key="2">
    <source>
        <dbReference type="EMBL" id="MFL0246576.1"/>
    </source>
</evidence>
<evidence type="ECO:0008006" key="4">
    <source>
        <dbReference type="Google" id="ProtNLM"/>
    </source>
</evidence>
<comment type="caution">
    <text evidence="2">The sequence shown here is derived from an EMBL/GenBank/DDBJ whole genome shotgun (WGS) entry which is preliminary data.</text>
</comment>
<organism evidence="2 3">
    <name type="scientific">Candidatus Clostridium stratigraminis</name>
    <dbReference type="NCBI Taxonomy" id="3381661"/>
    <lineage>
        <taxon>Bacteria</taxon>
        <taxon>Bacillati</taxon>
        <taxon>Bacillota</taxon>
        <taxon>Clostridia</taxon>
        <taxon>Eubacteriales</taxon>
        <taxon>Clostridiaceae</taxon>
        <taxon>Clostridium</taxon>
    </lineage>
</organism>
<protein>
    <recommendedName>
        <fullName evidence="4">DUF3955 domain-containing protein</fullName>
    </recommendedName>
</protein>
<feature type="transmembrane region" description="Helical" evidence="1">
    <location>
        <begin position="7"/>
        <end position="24"/>
    </location>
</feature>
<keyword evidence="1" id="KW-0472">Membrane</keyword>
<evidence type="ECO:0000313" key="3">
    <source>
        <dbReference type="Proteomes" id="UP001623591"/>
    </source>
</evidence>
<accession>A0ABW8T1Z0</accession>
<proteinExistence type="predicted"/>
<name>A0ABW8T1Z0_9CLOT</name>
<dbReference type="EMBL" id="JBJHZZ010000002">
    <property type="protein sequence ID" value="MFL0246576.1"/>
    <property type="molecule type" value="Genomic_DNA"/>
</dbReference>
<keyword evidence="1" id="KW-0812">Transmembrane</keyword>
<keyword evidence="3" id="KW-1185">Reference proteome</keyword>
<gene>
    <name evidence="2" type="ORF">ACJDUG_06310</name>
</gene>
<sequence>MKQNTFIIIFLIDLIFIFIIPSLSKVFTSDGSTLDYLIPYCASLISFLTIGILVGVLCIKKICQK</sequence>
<evidence type="ECO:0000256" key="1">
    <source>
        <dbReference type="SAM" id="Phobius"/>
    </source>
</evidence>
<keyword evidence="1" id="KW-1133">Transmembrane helix</keyword>